<gene>
    <name evidence="2" type="ORF">VN97_g10433</name>
</gene>
<evidence type="ECO:0000313" key="3">
    <source>
        <dbReference type="Proteomes" id="UP001227192"/>
    </source>
</evidence>
<feature type="signal peptide" evidence="1">
    <location>
        <begin position="1"/>
        <end position="18"/>
    </location>
</feature>
<dbReference type="Proteomes" id="UP001227192">
    <property type="component" value="Unassembled WGS sequence"/>
</dbReference>
<reference evidence="2" key="1">
    <citation type="submission" date="2015-06" db="EMBL/GenBank/DDBJ databases">
        <authorList>
            <person name="Nguyen H."/>
        </authorList>
    </citation>
    <scope>NUCLEOTIDE SEQUENCE</scope>
    <source>
        <strain evidence="2">DAOM 180753</strain>
    </source>
</reference>
<reference evidence="2" key="2">
    <citation type="journal article" date="2016" name="Fungal Biol.">
        <title>Ochratoxin A production by Penicillium thymicola.</title>
        <authorList>
            <person name="Nguyen H.D.T."/>
            <person name="McMullin D.R."/>
            <person name="Ponomareva E."/>
            <person name="Riley R."/>
            <person name="Pomraning K.R."/>
            <person name="Baker S.E."/>
            <person name="Seifert K.A."/>
        </authorList>
    </citation>
    <scope>NUCLEOTIDE SEQUENCE</scope>
    <source>
        <strain evidence="2">DAOM 180753</strain>
    </source>
</reference>
<sequence length="68" mass="7844">MRRLISVLSVFFFPLSFSYPKEVHVFIESRALWQPAFDSSCHISNTVLWSTFLLVGCGAFDLRPVIYT</sequence>
<keyword evidence="1" id="KW-0732">Signal</keyword>
<evidence type="ECO:0000313" key="2">
    <source>
        <dbReference type="EMBL" id="KAJ9482984.1"/>
    </source>
</evidence>
<protein>
    <submittedName>
        <fullName evidence="2">Uncharacterized protein</fullName>
    </submittedName>
</protein>
<dbReference type="AlphaFoldDB" id="A0AAI9X4D9"/>
<evidence type="ECO:0000256" key="1">
    <source>
        <dbReference type="SAM" id="SignalP"/>
    </source>
</evidence>
<comment type="caution">
    <text evidence="2">The sequence shown here is derived from an EMBL/GenBank/DDBJ whole genome shotgun (WGS) entry which is preliminary data.</text>
</comment>
<feature type="chain" id="PRO_5042560537" evidence="1">
    <location>
        <begin position="19"/>
        <end position="68"/>
    </location>
</feature>
<organism evidence="2 3">
    <name type="scientific">Penicillium thymicola</name>
    <dbReference type="NCBI Taxonomy" id="293382"/>
    <lineage>
        <taxon>Eukaryota</taxon>
        <taxon>Fungi</taxon>
        <taxon>Dikarya</taxon>
        <taxon>Ascomycota</taxon>
        <taxon>Pezizomycotina</taxon>
        <taxon>Eurotiomycetes</taxon>
        <taxon>Eurotiomycetidae</taxon>
        <taxon>Eurotiales</taxon>
        <taxon>Aspergillaceae</taxon>
        <taxon>Penicillium</taxon>
    </lineage>
</organism>
<accession>A0AAI9X4D9</accession>
<name>A0AAI9X4D9_PENTH</name>
<proteinExistence type="predicted"/>
<dbReference type="EMBL" id="LACB01000483">
    <property type="protein sequence ID" value="KAJ9482984.1"/>
    <property type="molecule type" value="Genomic_DNA"/>
</dbReference>
<keyword evidence="3" id="KW-1185">Reference proteome</keyword>